<sequence>MESISAIIVDDEPLAREGLATRLHALDDFSVIEQCEDGQTALVCIEKMQPDVVFLDINMPGINGMELFELLIESTLPTPNVVFVTAFSDFAIKAFDNKACDYLLKPYSEDRLDACLDRVRTEVSAKKILAMHLKFTQLLSTRTGKSLDCFMQTLEHSPQISLQDLKQTISVKCGTQWLRIKLQSISWIEAAGDYMCVHTAEGTHIIRKTLRQFETELAVESFLRINRSTIVNLSKITQLTPNSNGEYIAKLDTGDELKVSRKYKLKLAELNIKN</sequence>
<dbReference type="Gene3D" id="2.40.50.1020">
    <property type="entry name" value="LytTr DNA-binding domain"/>
    <property type="match status" value="1"/>
</dbReference>
<dbReference type="Proteomes" id="UP000006334">
    <property type="component" value="Unassembled WGS sequence"/>
</dbReference>
<gene>
    <name evidence="5" type="ORF">GLIP_3385</name>
</gene>
<dbReference type="Pfam" id="PF00072">
    <property type="entry name" value="Response_reg"/>
    <property type="match status" value="1"/>
</dbReference>
<evidence type="ECO:0000256" key="2">
    <source>
        <dbReference type="PROSITE-ProRule" id="PRU00169"/>
    </source>
</evidence>
<organism evidence="5 6">
    <name type="scientific">Aliiglaciecola lipolytica E3</name>
    <dbReference type="NCBI Taxonomy" id="1127673"/>
    <lineage>
        <taxon>Bacteria</taxon>
        <taxon>Pseudomonadati</taxon>
        <taxon>Pseudomonadota</taxon>
        <taxon>Gammaproteobacteria</taxon>
        <taxon>Alteromonadales</taxon>
        <taxon>Alteromonadaceae</taxon>
        <taxon>Aliiglaciecola</taxon>
    </lineage>
</organism>
<dbReference type="Gene3D" id="3.40.50.2300">
    <property type="match status" value="1"/>
</dbReference>
<dbReference type="SMART" id="SM00850">
    <property type="entry name" value="LytTR"/>
    <property type="match status" value="1"/>
</dbReference>
<dbReference type="PANTHER" id="PTHR37299">
    <property type="entry name" value="TRANSCRIPTIONAL REGULATOR-RELATED"/>
    <property type="match status" value="1"/>
</dbReference>
<dbReference type="STRING" id="1127673.GLIP_3385"/>
<comment type="caution">
    <text evidence="5">The sequence shown here is derived from an EMBL/GenBank/DDBJ whole genome shotgun (WGS) entry which is preliminary data.</text>
</comment>
<dbReference type="GO" id="GO:0003677">
    <property type="term" value="F:DNA binding"/>
    <property type="evidence" value="ECO:0007669"/>
    <property type="project" value="InterPro"/>
</dbReference>
<name>K6X5V9_9ALTE</name>
<dbReference type="AlphaFoldDB" id="K6X5V9"/>
<dbReference type="GO" id="GO:0000156">
    <property type="term" value="F:phosphorelay response regulator activity"/>
    <property type="evidence" value="ECO:0007669"/>
    <property type="project" value="InterPro"/>
</dbReference>
<dbReference type="Pfam" id="PF04397">
    <property type="entry name" value="LytTR"/>
    <property type="match status" value="1"/>
</dbReference>
<dbReference type="InterPro" id="IPR011006">
    <property type="entry name" value="CheY-like_superfamily"/>
</dbReference>
<dbReference type="PANTHER" id="PTHR37299:SF1">
    <property type="entry name" value="STAGE 0 SPORULATION PROTEIN A HOMOLOG"/>
    <property type="match status" value="1"/>
</dbReference>
<keyword evidence="1" id="KW-0902">Two-component regulatory system</keyword>
<evidence type="ECO:0000259" key="3">
    <source>
        <dbReference type="PROSITE" id="PS50110"/>
    </source>
</evidence>
<protein>
    <submittedName>
        <fullName evidence="5">Response regulator receiver protein</fullName>
    </submittedName>
</protein>
<feature type="modified residue" description="4-aspartylphosphate" evidence="2">
    <location>
        <position position="56"/>
    </location>
</feature>
<dbReference type="InterPro" id="IPR001789">
    <property type="entry name" value="Sig_transdc_resp-reg_receiver"/>
</dbReference>
<dbReference type="SUPFAM" id="SSF52172">
    <property type="entry name" value="CheY-like"/>
    <property type="match status" value="1"/>
</dbReference>
<evidence type="ECO:0000313" key="5">
    <source>
        <dbReference type="EMBL" id="GAC15999.1"/>
    </source>
</evidence>
<dbReference type="PROSITE" id="PS50930">
    <property type="entry name" value="HTH_LYTTR"/>
    <property type="match status" value="1"/>
</dbReference>
<feature type="domain" description="HTH LytTR-type" evidence="4">
    <location>
        <begin position="169"/>
        <end position="273"/>
    </location>
</feature>
<dbReference type="InterPro" id="IPR046947">
    <property type="entry name" value="LytR-like"/>
</dbReference>
<dbReference type="PROSITE" id="PS50110">
    <property type="entry name" value="RESPONSE_REGULATORY"/>
    <property type="match status" value="1"/>
</dbReference>
<dbReference type="EMBL" id="BAEN01000065">
    <property type="protein sequence ID" value="GAC15999.1"/>
    <property type="molecule type" value="Genomic_DNA"/>
</dbReference>
<dbReference type="eggNOG" id="COG3279">
    <property type="taxonomic scope" value="Bacteria"/>
</dbReference>
<evidence type="ECO:0000259" key="4">
    <source>
        <dbReference type="PROSITE" id="PS50930"/>
    </source>
</evidence>
<dbReference type="SMART" id="SM00448">
    <property type="entry name" value="REC"/>
    <property type="match status" value="1"/>
</dbReference>
<keyword evidence="2" id="KW-0597">Phosphoprotein</keyword>
<evidence type="ECO:0000313" key="6">
    <source>
        <dbReference type="Proteomes" id="UP000006334"/>
    </source>
</evidence>
<accession>K6X5V9</accession>
<evidence type="ECO:0000256" key="1">
    <source>
        <dbReference type="ARBA" id="ARBA00023012"/>
    </source>
</evidence>
<dbReference type="RefSeq" id="WP_008845802.1">
    <property type="nucleotide sequence ID" value="NZ_BAEN01000065.1"/>
</dbReference>
<feature type="domain" description="Response regulatory" evidence="3">
    <location>
        <begin position="5"/>
        <end position="120"/>
    </location>
</feature>
<dbReference type="InterPro" id="IPR007492">
    <property type="entry name" value="LytTR_DNA-bd_dom"/>
</dbReference>
<proteinExistence type="predicted"/>
<reference evidence="5 6" key="1">
    <citation type="journal article" date="2017" name="Antonie Van Leeuwenhoek">
        <title>Rhizobium rhizosphaerae sp. nov., a novel species isolated from rice rhizosphere.</title>
        <authorList>
            <person name="Zhao J.J."/>
            <person name="Zhang J."/>
            <person name="Zhang R.J."/>
            <person name="Zhang C.W."/>
            <person name="Yin H.Q."/>
            <person name="Zhang X.X."/>
        </authorList>
    </citation>
    <scope>NUCLEOTIDE SEQUENCE [LARGE SCALE GENOMIC DNA]</scope>
    <source>
        <strain evidence="5 6">E3</strain>
    </source>
</reference>
<dbReference type="OrthoDB" id="236568at2"/>
<keyword evidence="6" id="KW-1185">Reference proteome</keyword>